<dbReference type="Gene3D" id="3.10.450.50">
    <property type="match status" value="1"/>
</dbReference>
<feature type="compositionally biased region" description="Polar residues" evidence="1">
    <location>
        <begin position="16"/>
        <end position="29"/>
    </location>
</feature>
<dbReference type="InterPro" id="IPR032710">
    <property type="entry name" value="NTF2-like_dom_sf"/>
</dbReference>
<organism evidence="3 4">
    <name type="scientific">Purpureocillium lavendulum</name>
    <dbReference type="NCBI Taxonomy" id="1247861"/>
    <lineage>
        <taxon>Eukaryota</taxon>
        <taxon>Fungi</taxon>
        <taxon>Dikarya</taxon>
        <taxon>Ascomycota</taxon>
        <taxon>Pezizomycotina</taxon>
        <taxon>Sordariomycetes</taxon>
        <taxon>Hypocreomycetidae</taxon>
        <taxon>Hypocreales</taxon>
        <taxon>Ophiocordycipitaceae</taxon>
        <taxon>Purpureocillium</taxon>
    </lineage>
</organism>
<feature type="domain" description="SnoaL-like" evidence="2">
    <location>
        <begin position="49"/>
        <end position="133"/>
    </location>
</feature>
<sequence>MERNIFPPKELAQDTRLPTATSDASQRSGAGSEHQPATAMDDVPLAITLSRDALADLASRFFAAVDRRDLDSVVALFAPDATLTVQTEPRAVHAGAARIRDMFARFMASSTSMAHIVTGVVVDVDGRRVATQQRYSGTLADETVNDMCNCNFFDVGPDGRFTNVVIWMGGGSPLK</sequence>
<protein>
    <submittedName>
        <fullName evidence="3">SnoaL-like domain-containing protein</fullName>
    </submittedName>
</protein>
<gene>
    <name evidence="3" type="ORF">O9K51_02858</name>
</gene>
<reference evidence="3" key="1">
    <citation type="submission" date="2023-01" db="EMBL/GenBank/DDBJ databases">
        <title>The growth and conidiation of Purpureocillium lavendulum are regulated by nitrogen source and histone H3K14 acetylation.</title>
        <authorList>
            <person name="Tang P."/>
            <person name="Han J."/>
            <person name="Zhang C."/>
            <person name="Tang P."/>
            <person name="Qi F."/>
            <person name="Zhang K."/>
            <person name="Liang L."/>
        </authorList>
    </citation>
    <scope>NUCLEOTIDE SEQUENCE</scope>
    <source>
        <strain evidence="3">YMF1.00683</strain>
    </source>
</reference>
<evidence type="ECO:0000313" key="4">
    <source>
        <dbReference type="Proteomes" id="UP001163105"/>
    </source>
</evidence>
<dbReference type="EMBL" id="JAQHRD010000002">
    <property type="protein sequence ID" value="KAJ6444464.1"/>
    <property type="molecule type" value="Genomic_DNA"/>
</dbReference>
<comment type="caution">
    <text evidence="3">The sequence shown here is derived from an EMBL/GenBank/DDBJ whole genome shotgun (WGS) entry which is preliminary data.</text>
</comment>
<dbReference type="SUPFAM" id="SSF54427">
    <property type="entry name" value="NTF2-like"/>
    <property type="match status" value="1"/>
</dbReference>
<dbReference type="Proteomes" id="UP001163105">
    <property type="component" value="Unassembled WGS sequence"/>
</dbReference>
<dbReference type="InterPro" id="IPR037401">
    <property type="entry name" value="SnoaL-like"/>
</dbReference>
<proteinExistence type="predicted"/>
<keyword evidence="4" id="KW-1185">Reference proteome</keyword>
<name>A0AB34FZB5_9HYPO</name>
<evidence type="ECO:0000313" key="3">
    <source>
        <dbReference type="EMBL" id="KAJ6444464.1"/>
    </source>
</evidence>
<dbReference type="Pfam" id="PF13577">
    <property type="entry name" value="SnoaL_4"/>
    <property type="match status" value="1"/>
</dbReference>
<feature type="region of interest" description="Disordered" evidence="1">
    <location>
        <begin position="1"/>
        <end position="39"/>
    </location>
</feature>
<evidence type="ECO:0000259" key="2">
    <source>
        <dbReference type="Pfam" id="PF13577"/>
    </source>
</evidence>
<dbReference type="AlphaFoldDB" id="A0AB34FZB5"/>
<evidence type="ECO:0000256" key="1">
    <source>
        <dbReference type="SAM" id="MobiDB-lite"/>
    </source>
</evidence>
<accession>A0AB34FZB5</accession>